<feature type="domain" description="HTH cro/C1-type" evidence="1">
    <location>
        <begin position="17"/>
        <end position="72"/>
    </location>
</feature>
<dbReference type="Proteomes" id="UP000032352">
    <property type="component" value="Chromosome"/>
</dbReference>
<dbReference type="PROSITE" id="PS50943">
    <property type="entry name" value="HTH_CROC1"/>
    <property type="match status" value="1"/>
</dbReference>
<sequence>MANKPWDERRVKLRELLRELRKQNDNMTQGQLGARVGKPQSFVSKYESGDRKLDYIELIEVCKVFGLNMVEFDALYQQKIKKK</sequence>
<dbReference type="Gene3D" id="1.10.260.40">
    <property type="entry name" value="lambda repressor-like DNA-binding domains"/>
    <property type="match status" value="1"/>
</dbReference>
<dbReference type="AlphaFoldDB" id="A0AAE9Z1G5"/>
<dbReference type="InterPro" id="IPR010982">
    <property type="entry name" value="Lambda_DNA-bd_dom_sf"/>
</dbReference>
<evidence type="ECO:0000313" key="2">
    <source>
        <dbReference type="EMBL" id="WDE05076.1"/>
    </source>
</evidence>
<gene>
    <name evidence="2" type="ORF">SG34_027880</name>
</gene>
<dbReference type="GO" id="GO:0003677">
    <property type="term" value="F:DNA binding"/>
    <property type="evidence" value="ECO:0007669"/>
    <property type="project" value="InterPro"/>
</dbReference>
<proteinExistence type="predicted"/>
<dbReference type="EMBL" id="CP059733">
    <property type="protein sequence ID" value="WDE05076.1"/>
    <property type="molecule type" value="Genomic_DNA"/>
</dbReference>
<evidence type="ECO:0000259" key="1">
    <source>
        <dbReference type="PROSITE" id="PS50943"/>
    </source>
</evidence>
<dbReference type="InterPro" id="IPR001387">
    <property type="entry name" value="Cro/C1-type_HTH"/>
</dbReference>
<accession>A0AAE9Z1G5</accession>
<reference evidence="2 3" key="1">
    <citation type="journal article" date="2015" name="Genome Announc.">
        <title>Draft Genome Sequences of Marine Isolates of Thalassomonas viridans and Thalassomonas actiniarum.</title>
        <authorList>
            <person name="Olonade I."/>
            <person name="van Zyl L.J."/>
            <person name="Trindade M."/>
        </authorList>
    </citation>
    <scope>NUCLEOTIDE SEQUENCE [LARGE SCALE GENOMIC DNA]</scope>
    <source>
        <strain evidence="2 3">XOM25</strain>
    </source>
</reference>
<reference evidence="2 3" key="2">
    <citation type="journal article" date="2022" name="Mar. Drugs">
        <title>Bioassay-Guided Fractionation Leads to the Detection of Cholic Acid Generated by the Rare Thalassomonas sp.</title>
        <authorList>
            <person name="Pheiffer F."/>
            <person name="Schneider Y.K."/>
            <person name="Hansen E.H."/>
            <person name="Andersen J.H."/>
            <person name="Isaksson J."/>
            <person name="Busche T."/>
            <person name="R C."/>
            <person name="Kalinowski J."/>
            <person name="Zyl L.V."/>
            <person name="Trindade M."/>
        </authorList>
    </citation>
    <scope>NUCLEOTIDE SEQUENCE [LARGE SCALE GENOMIC DNA]</scope>
    <source>
        <strain evidence="2 3">XOM25</strain>
    </source>
</reference>
<dbReference type="RefSeq" id="WP_044838795.1">
    <property type="nucleotide sequence ID" value="NZ_CP059733.1"/>
</dbReference>
<keyword evidence="3" id="KW-1185">Reference proteome</keyword>
<dbReference type="SMART" id="SM00530">
    <property type="entry name" value="HTH_XRE"/>
    <property type="match status" value="1"/>
</dbReference>
<dbReference type="CDD" id="cd00093">
    <property type="entry name" value="HTH_XRE"/>
    <property type="match status" value="1"/>
</dbReference>
<evidence type="ECO:0000313" key="3">
    <source>
        <dbReference type="Proteomes" id="UP000032352"/>
    </source>
</evidence>
<organism evidence="2 3">
    <name type="scientific">Thalassomonas viridans</name>
    <dbReference type="NCBI Taxonomy" id="137584"/>
    <lineage>
        <taxon>Bacteria</taxon>
        <taxon>Pseudomonadati</taxon>
        <taxon>Pseudomonadota</taxon>
        <taxon>Gammaproteobacteria</taxon>
        <taxon>Alteromonadales</taxon>
        <taxon>Colwelliaceae</taxon>
        <taxon>Thalassomonas</taxon>
    </lineage>
</organism>
<protein>
    <submittedName>
        <fullName evidence="2">Helix-turn-helix transcriptional regulator</fullName>
    </submittedName>
</protein>
<name>A0AAE9Z1G5_9GAMM</name>
<dbReference type="SUPFAM" id="SSF47413">
    <property type="entry name" value="lambda repressor-like DNA-binding domains"/>
    <property type="match status" value="1"/>
</dbReference>
<dbReference type="Pfam" id="PF01381">
    <property type="entry name" value="HTH_3"/>
    <property type="match status" value="1"/>
</dbReference>
<dbReference type="KEGG" id="tvd:SG34_027880"/>